<evidence type="ECO:0000313" key="2">
    <source>
        <dbReference type="Proteomes" id="UP001055811"/>
    </source>
</evidence>
<accession>A0ACB9GCF3</accession>
<organism evidence="1 2">
    <name type="scientific">Cichorium intybus</name>
    <name type="common">Chicory</name>
    <dbReference type="NCBI Taxonomy" id="13427"/>
    <lineage>
        <taxon>Eukaryota</taxon>
        <taxon>Viridiplantae</taxon>
        <taxon>Streptophyta</taxon>
        <taxon>Embryophyta</taxon>
        <taxon>Tracheophyta</taxon>
        <taxon>Spermatophyta</taxon>
        <taxon>Magnoliopsida</taxon>
        <taxon>eudicotyledons</taxon>
        <taxon>Gunneridae</taxon>
        <taxon>Pentapetalae</taxon>
        <taxon>asterids</taxon>
        <taxon>campanulids</taxon>
        <taxon>Asterales</taxon>
        <taxon>Asteraceae</taxon>
        <taxon>Cichorioideae</taxon>
        <taxon>Cichorieae</taxon>
        <taxon>Cichoriinae</taxon>
        <taxon>Cichorium</taxon>
    </lineage>
</organism>
<gene>
    <name evidence="1" type="ORF">L2E82_11149</name>
</gene>
<reference evidence="2" key="1">
    <citation type="journal article" date="2022" name="Mol. Ecol. Resour.">
        <title>The genomes of chicory, endive, great burdock and yacon provide insights into Asteraceae palaeo-polyploidization history and plant inulin production.</title>
        <authorList>
            <person name="Fan W."/>
            <person name="Wang S."/>
            <person name="Wang H."/>
            <person name="Wang A."/>
            <person name="Jiang F."/>
            <person name="Liu H."/>
            <person name="Zhao H."/>
            <person name="Xu D."/>
            <person name="Zhang Y."/>
        </authorList>
    </citation>
    <scope>NUCLEOTIDE SEQUENCE [LARGE SCALE GENOMIC DNA]</scope>
    <source>
        <strain evidence="2">cv. Punajuju</strain>
    </source>
</reference>
<sequence>MSMSTIRDEGGANDTVFERQRYMSQCVAKTRVIKTITIANGLQEFKCIFTHSNPPDVVAGSGENRSSTLDIETRNQLQDDIRLVEIEPAFGFGPVEHKLSVEASVNIFQIGKLIGYFGQYYAGQREDLALYYTHT</sequence>
<protein>
    <submittedName>
        <fullName evidence="1">Uncharacterized protein</fullName>
    </submittedName>
</protein>
<evidence type="ECO:0000313" key="1">
    <source>
        <dbReference type="EMBL" id="KAI3781147.1"/>
    </source>
</evidence>
<comment type="caution">
    <text evidence="1">The sequence shown here is derived from an EMBL/GenBank/DDBJ whole genome shotgun (WGS) entry which is preliminary data.</text>
</comment>
<dbReference type="Proteomes" id="UP001055811">
    <property type="component" value="Linkage Group LG02"/>
</dbReference>
<dbReference type="EMBL" id="CM042010">
    <property type="protein sequence ID" value="KAI3781147.1"/>
    <property type="molecule type" value="Genomic_DNA"/>
</dbReference>
<name>A0ACB9GCF3_CICIN</name>
<proteinExistence type="predicted"/>
<keyword evidence="2" id="KW-1185">Reference proteome</keyword>
<reference evidence="1 2" key="2">
    <citation type="journal article" date="2022" name="Mol. Ecol. Resour.">
        <title>The genomes of chicory, endive, great burdock and yacon provide insights into Asteraceae paleo-polyploidization history and plant inulin production.</title>
        <authorList>
            <person name="Fan W."/>
            <person name="Wang S."/>
            <person name="Wang H."/>
            <person name="Wang A."/>
            <person name="Jiang F."/>
            <person name="Liu H."/>
            <person name="Zhao H."/>
            <person name="Xu D."/>
            <person name="Zhang Y."/>
        </authorList>
    </citation>
    <scope>NUCLEOTIDE SEQUENCE [LARGE SCALE GENOMIC DNA]</scope>
    <source>
        <strain evidence="2">cv. Punajuju</strain>
        <tissue evidence="1">Leaves</tissue>
    </source>
</reference>